<reference evidence="2 3" key="1">
    <citation type="submission" date="2019-09" db="EMBL/GenBank/DDBJ databases">
        <title>Genome sequence and assembly of Adhaeribacter sp.</title>
        <authorList>
            <person name="Chhetri G."/>
        </authorList>
    </citation>
    <scope>NUCLEOTIDE SEQUENCE [LARGE SCALE GENOMIC DNA]</scope>
    <source>
        <strain evidence="2 3">DK36</strain>
    </source>
</reference>
<dbReference type="Proteomes" id="UP000323426">
    <property type="component" value="Unassembled WGS sequence"/>
</dbReference>
<proteinExistence type="predicted"/>
<organism evidence="2 3">
    <name type="scientific">Adhaeribacter rhizoryzae</name>
    <dbReference type="NCBI Taxonomy" id="2607907"/>
    <lineage>
        <taxon>Bacteria</taxon>
        <taxon>Pseudomonadati</taxon>
        <taxon>Bacteroidota</taxon>
        <taxon>Cytophagia</taxon>
        <taxon>Cytophagales</taxon>
        <taxon>Hymenobacteraceae</taxon>
        <taxon>Adhaeribacter</taxon>
    </lineage>
</organism>
<evidence type="ECO:0000259" key="1">
    <source>
        <dbReference type="Pfam" id="PF18480"/>
    </source>
</evidence>
<gene>
    <name evidence="2" type="ORF">F0145_01140</name>
</gene>
<comment type="caution">
    <text evidence="2">The sequence shown here is derived from an EMBL/GenBank/DDBJ whole genome shotgun (WGS) entry which is preliminary data.</text>
</comment>
<accession>A0A5M6DP14</accession>
<dbReference type="Pfam" id="PF18480">
    <property type="entry name" value="DUF5615"/>
    <property type="match status" value="1"/>
</dbReference>
<dbReference type="AlphaFoldDB" id="A0A5M6DP14"/>
<dbReference type="RefSeq" id="WP_150086224.1">
    <property type="nucleotide sequence ID" value="NZ_VWSF01000001.1"/>
</dbReference>
<sequence length="114" mass="13090">MNLLFDQNISPKLVKQLEDIFPEAKQVRQLGLENASDAAIFEYAKKHDYAIVTFDSDFVDLNIIKGFPPKIIWLRTGNLTTNSISELLRNNISVIQDFLNSEEHEILELIKSKL</sequence>
<name>A0A5M6DP14_9BACT</name>
<keyword evidence="3" id="KW-1185">Reference proteome</keyword>
<evidence type="ECO:0000313" key="2">
    <source>
        <dbReference type="EMBL" id="KAA5549228.1"/>
    </source>
</evidence>
<feature type="domain" description="DUF5615" evidence="1">
    <location>
        <begin position="1"/>
        <end position="108"/>
    </location>
</feature>
<dbReference type="InterPro" id="IPR041049">
    <property type="entry name" value="DUF5615"/>
</dbReference>
<protein>
    <recommendedName>
        <fullName evidence="1">DUF5615 domain-containing protein</fullName>
    </recommendedName>
</protein>
<dbReference type="EMBL" id="VWSF01000001">
    <property type="protein sequence ID" value="KAA5549228.1"/>
    <property type="molecule type" value="Genomic_DNA"/>
</dbReference>
<evidence type="ECO:0000313" key="3">
    <source>
        <dbReference type="Proteomes" id="UP000323426"/>
    </source>
</evidence>